<protein>
    <submittedName>
        <fullName evidence="4">Uncharacterized protein</fullName>
    </submittedName>
</protein>
<evidence type="ECO:0000313" key="4">
    <source>
        <dbReference type="EMBL" id="CAG9810634.1"/>
    </source>
</evidence>
<reference evidence="4" key="2">
    <citation type="submission" date="2022-10" db="EMBL/GenBank/DDBJ databases">
        <authorList>
            <consortium name="ENA_rothamsted_submissions"/>
            <consortium name="culmorum"/>
            <person name="King R."/>
        </authorList>
    </citation>
    <scope>NUCLEOTIDE SEQUENCE</scope>
</reference>
<keyword evidence="2" id="KW-1133">Transmembrane helix</keyword>
<organism evidence="4 5">
    <name type="scientific">Chironomus riparius</name>
    <dbReference type="NCBI Taxonomy" id="315576"/>
    <lineage>
        <taxon>Eukaryota</taxon>
        <taxon>Metazoa</taxon>
        <taxon>Ecdysozoa</taxon>
        <taxon>Arthropoda</taxon>
        <taxon>Hexapoda</taxon>
        <taxon>Insecta</taxon>
        <taxon>Pterygota</taxon>
        <taxon>Neoptera</taxon>
        <taxon>Endopterygota</taxon>
        <taxon>Diptera</taxon>
        <taxon>Nematocera</taxon>
        <taxon>Chironomoidea</taxon>
        <taxon>Chironomidae</taxon>
        <taxon>Chironominae</taxon>
        <taxon>Chironomus</taxon>
    </lineage>
</organism>
<keyword evidence="5" id="KW-1185">Reference proteome</keyword>
<dbReference type="Proteomes" id="UP001153620">
    <property type="component" value="Chromosome 4"/>
</dbReference>
<feature type="region of interest" description="Disordered" evidence="1">
    <location>
        <begin position="248"/>
        <end position="270"/>
    </location>
</feature>
<evidence type="ECO:0000313" key="5">
    <source>
        <dbReference type="Proteomes" id="UP001153620"/>
    </source>
</evidence>
<sequence length="504" mass="56929">MIITIAFLVLCTLVGSVKDAPIEETRKEYSWKGPEIITFVVSSAENTSVELENGYTNSGTHESNSSCSDFNEKFDEKHCEHIRNNQDDLKNNCGQKNNNTDHTGNNVLVRNNLTDGNEIVTQLNESQEFVCQKSCPSGFIVKGFCLDKQEDEICLIKRCFNDGQPQNNFNDGPPQNNFNDGPPQNNFNDGPPQNNFNDGPPQNNFNDGSPQNYFNDVINVALSVALIVAVIDAVIFLVKKCSQKSMKTETQMSSNQTPNHQISGVNETSQNDPTIITDPETQAAENTAFLPRNQLYTDADDQKRENGISVTISGNSEGPETQAANTDADVSFTYDEQKAHSLTVIHKNYPHDFILRESYNAFLKNIWKKLPPYIKCIIKVDFGYAIFKPINMKSYNWFKDSLEKNLGDMQLNVVPTADVKPIIFVITIKKSGFSIEDDKIVPRILKSHEKYFDCQKSFMQLVSDQKSENEDKEIEICPVNFKILKDELNFKLVIEGVDYITRMK</sequence>
<feature type="region of interest" description="Disordered" evidence="1">
    <location>
        <begin position="165"/>
        <end position="210"/>
    </location>
</feature>
<feature type="transmembrane region" description="Helical" evidence="2">
    <location>
        <begin position="217"/>
        <end position="238"/>
    </location>
</feature>
<dbReference type="AlphaFoldDB" id="A0A9N9S769"/>
<proteinExistence type="predicted"/>
<gene>
    <name evidence="4" type="ORF">CHIRRI_LOCUS13447</name>
</gene>
<feature type="chain" id="PRO_5040425069" evidence="3">
    <location>
        <begin position="20"/>
        <end position="504"/>
    </location>
</feature>
<evidence type="ECO:0000256" key="2">
    <source>
        <dbReference type="SAM" id="Phobius"/>
    </source>
</evidence>
<keyword evidence="2" id="KW-0472">Membrane</keyword>
<evidence type="ECO:0000256" key="1">
    <source>
        <dbReference type="SAM" id="MobiDB-lite"/>
    </source>
</evidence>
<keyword evidence="3" id="KW-0732">Signal</keyword>
<feature type="signal peptide" evidence="3">
    <location>
        <begin position="1"/>
        <end position="19"/>
    </location>
</feature>
<dbReference type="EMBL" id="OU895880">
    <property type="protein sequence ID" value="CAG9810634.1"/>
    <property type="molecule type" value="Genomic_DNA"/>
</dbReference>
<accession>A0A9N9S769</accession>
<keyword evidence="2" id="KW-0812">Transmembrane</keyword>
<reference evidence="4" key="1">
    <citation type="submission" date="2022-01" db="EMBL/GenBank/DDBJ databases">
        <authorList>
            <person name="King R."/>
        </authorList>
    </citation>
    <scope>NUCLEOTIDE SEQUENCE</scope>
</reference>
<evidence type="ECO:0000256" key="3">
    <source>
        <dbReference type="SAM" id="SignalP"/>
    </source>
</evidence>
<dbReference type="OrthoDB" id="10678760at2759"/>
<name>A0A9N9S769_9DIPT</name>